<dbReference type="FunFam" id="2.10.25.10:FF:000130">
    <property type="entry name" value="Laminin subunit beta 1"/>
    <property type="match status" value="1"/>
</dbReference>
<evidence type="ECO:0000256" key="35">
    <source>
        <dbReference type="SAM" id="SignalP"/>
    </source>
</evidence>
<dbReference type="Gene3D" id="1.10.8.710">
    <property type="match status" value="1"/>
</dbReference>
<keyword evidence="9" id="KW-0493">Microtubule</keyword>
<dbReference type="PROSITE" id="PS00022">
    <property type="entry name" value="EGF_1"/>
    <property type="match status" value="1"/>
</dbReference>
<dbReference type="Pfam" id="PF12777">
    <property type="entry name" value="MT"/>
    <property type="match status" value="1"/>
</dbReference>
<dbReference type="FunFam" id="2.10.25.10:FF:000090">
    <property type="entry name" value="laminin subunit alpha"/>
    <property type="match status" value="1"/>
</dbReference>
<dbReference type="InterPro" id="IPR027417">
    <property type="entry name" value="P-loop_NTPase"/>
</dbReference>
<dbReference type="GO" id="GO:0005608">
    <property type="term" value="C:laminin-3 complex"/>
    <property type="evidence" value="ECO:0007669"/>
    <property type="project" value="UniProtKB-ARBA"/>
</dbReference>
<evidence type="ECO:0000256" key="12">
    <source>
        <dbReference type="ARBA" id="ARBA00022741"/>
    </source>
</evidence>
<dbReference type="FunFam" id="2.60.120.260:FF:000010">
    <property type="entry name" value="Laminin subunit beta 1"/>
    <property type="match status" value="1"/>
</dbReference>
<dbReference type="FunFam" id="2.170.300.10:FF:000001">
    <property type="entry name" value="Laminin subunit beta-1"/>
    <property type="match status" value="1"/>
</dbReference>
<dbReference type="GO" id="GO:0048468">
    <property type="term" value="P:cell development"/>
    <property type="evidence" value="ECO:0007669"/>
    <property type="project" value="UniProtKB-ARBA"/>
</dbReference>
<evidence type="ECO:0000256" key="17">
    <source>
        <dbReference type="ARBA" id="ARBA00023054"/>
    </source>
</evidence>
<dbReference type="Pfam" id="PF24973">
    <property type="entry name" value="EGF_LMN_ATRN"/>
    <property type="match status" value="2"/>
</dbReference>
<keyword evidence="14" id="KW-0084">Basement membrane</keyword>
<dbReference type="Gene3D" id="1.20.920.30">
    <property type="match status" value="1"/>
</dbReference>
<keyword evidence="6" id="KW-0963">Cytoplasm</keyword>
<evidence type="ECO:0000256" key="31">
    <source>
        <dbReference type="ARBA" id="ARBA00080856"/>
    </source>
</evidence>
<evidence type="ECO:0000256" key="20">
    <source>
        <dbReference type="ARBA" id="ARBA00023180"/>
    </source>
</evidence>
<evidence type="ECO:0000259" key="38">
    <source>
        <dbReference type="PROSITE" id="PS51117"/>
    </source>
</evidence>
<keyword evidence="15" id="KW-0130">Cell adhesion</keyword>
<feature type="disulfide bond" evidence="33">
    <location>
        <begin position="895"/>
        <end position="904"/>
    </location>
</feature>
<feature type="disulfide bond" evidence="33">
    <location>
        <begin position="832"/>
        <end position="849"/>
    </location>
</feature>
<dbReference type="SUPFAM" id="SSF52540">
    <property type="entry name" value="P-loop containing nucleoside triphosphate hydrolases"/>
    <property type="match status" value="3"/>
</dbReference>
<evidence type="ECO:0000256" key="3">
    <source>
        <dbReference type="ARBA" id="ARBA00004302"/>
    </source>
</evidence>
<keyword evidence="19" id="KW-0505">Motor protein</keyword>
<dbReference type="Gene3D" id="2.170.300.10">
    <property type="entry name" value="Tie2 ligand-binding domain superfamily"/>
    <property type="match status" value="1"/>
</dbReference>
<feature type="domain" description="Laminin EGF-like" evidence="36">
    <location>
        <begin position="405"/>
        <end position="465"/>
    </location>
</feature>
<feature type="disulfide bond" evidence="33">
    <location>
        <begin position="1109"/>
        <end position="1118"/>
    </location>
</feature>
<dbReference type="GO" id="GO:0008569">
    <property type="term" value="F:minus-end-directed microtubule motor activity"/>
    <property type="evidence" value="ECO:0007669"/>
    <property type="project" value="UniProtKB-ARBA"/>
</dbReference>
<feature type="disulfide bond" evidence="33">
    <location>
        <begin position="1090"/>
        <end position="1107"/>
    </location>
</feature>
<dbReference type="InterPro" id="IPR024743">
    <property type="entry name" value="Dynein_HC_stalk"/>
</dbReference>
<evidence type="ECO:0000256" key="34">
    <source>
        <dbReference type="SAM" id="Coils"/>
    </source>
</evidence>
<dbReference type="Proteomes" id="UP000663880">
    <property type="component" value="Unassembled WGS sequence"/>
</dbReference>
<dbReference type="GO" id="GO:0000235">
    <property type="term" value="C:astral microtubule"/>
    <property type="evidence" value="ECO:0007669"/>
    <property type="project" value="UniProtKB-ARBA"/>
</dbReference>
<evidence type="ECO:0000256" key="28">
    <source>
        <dbReference type="ARBA" id="ARBA00079356"/>
    </source>
</evidence>
<comment type="function">
    <text evidence="1">Binding to cells via a high affinity receptor, laminin is thought to mediate the attachment, migration and organization of cells into tissues during embryonic development by interacting with other extracellular matrix components.</text>
</comment>
<feature type="disulfide bond" evidence="33">
    <location>
        <begin position="436"/>
        <end position="445"/>
    </location>
</feature>
<dbReference type="FunFam" id="2.10.25.10:FF:000074">
    <property type="entry name" value="Laminin subunit alpha"/>
    <property type="match status" value="1"/>
</dbReference>
<feature type="domain" description="Laminin EGF-like" evidence="36">
    <location>
        <begin position="876"/>
        <end position="925"/>
    </location>
</feature>
<feature type="coiled-coil region" evidence="34">
    <location>
        <begin position="3719"/>
        <end position="3746"/>
    </location>
</feature>
<dbReference type="InterPro" id="IPR043157">
    <property type="entry name" value="Dynein_AAA1S"/>
</dbReference>
<evidence type="ECO:0000256" key="13">
    <source>
        <dbReference type="ARBA" id="ARBA00022840"/>
    </source>
</evidence>
<feature type="disulfide bond" evidence="33">
    <location>
        <begin position="784"/>
        <end position="801"/>
    </location>
</feature>
<dbReference type="InterPro" id="IPR042222">
    <property type="entry name" value="Dynein_2_N"/>
</dbReference>
<dbReference type="Gene3D" id="1.20.140.100">
    <property type="entry name" value="Dynein heavy chain, N-terminal domain 2"/>
    <property type="match status" value="1"/>
</dbReference>
<feature type="domain" description="Laminin EGF-like" evidence="36">
    <location>
        <begin position="1088"/>
        <end position="1135"/>
    </location>
</feature>
<dbReference type="InterPro" id="IPR056863">
    <property type="entry name" value="LMN_ATRN_NET-like_EGF"/>
</dbReference>
<dbReference type="CDD" id="cd22302">
    <property type="entry name" value="cc_DmLAMB1-like_C"/>
    <property type="match status" value="1"/>
</dbReference>
<gene>
    <name evidence="39" type="ORF">PMACD_LOCUS16084</name>
</gene>
<dbReference type="Pfam" id="PF08393">
    <property type="entry name" value="DHC_N2"/>
    <property type="match status" value="1"/>
</dbReference>
<evidence type="ECO:0000256" key="23">
    <source>
        <dbReference type="ARBA" id="ARBA00065009"/>
    </source>
</evidence>
<dbReference type="GO" id="GO:0048513">
    <property type="term" value="P:animal organ development"/>
    <property type="evidence" value="ECO:0007669"/>
    <property type="project" value="UniProtKB-ARBA"/>
</dbReference>
<evidence type="ECO:0000256" key="27">
    <source>
        <dbReference type="ARBA" id="ARBA00079179"/>
    </source>
</evidence>
<evidence type="ECO:0000256" key="30">
    <source>
        <dbReference type="ARBA" id="ARBA00080199"/>
    </source>
</evidence>
<evidence type="ECO:0000313" key="40">
    <source>
        <dbReference type="Proteomes" id="UP000663880"/>
    </source>
</evidence>
<dbReference type="InterPro" id="IPR026983">
    <property type="entry name" value="DHC"/>
</dbReference>
<dbReference type="Pfam" id="PF21199">
    <property type="entry name" value="LAMININ_IV_B"/>
    <property type="match status" value="1"/>
</dbReference>
<evidence type="ECO:0000256" key="15">
    <source>
        <dbReference type="ARBA" id="ARBA00022889"/>
    </source>
</evidence>
<dbReference type="FunFam" id="2.10.25.10:FF:000011">
    <property type="entry name" value="Cadherin EGF LAG seven-pass G-type receptor"/>
    <property type="match status" value="2"/>
</dbReference>
<dbReference type="GO" id="GO:0030473">
    <property type="term" value="P:nuclear migration along microtubule"/>
    <property type="evidence" value="ECO:0007669"/>
    <property type="project" value="UniProtKB-ARBA"/>
</dbReference>
<organism evidence="39 40">
    <name type="scientific">Pieris macdunnoughi</name>
    <dbReference type="NCBI Taxonomy" id="345717"/>
    <lineage>
        <taxon>Eukaryota</taxon>
        <taxon>Metazoa</taxon>
        <taxon>Ecdysozoa</taxon>
        <taxon>Arthropoda</taxon>
        <taxon>Hexapoda</taxon>
        <taxon>Insecta</taxon>
        <taxon>Pterygota</taxon>
        <taxon>Neoptera</taxon>
        <taxon>Endopterygota</taxon>
        <taxon>Lepidoptera</taxon>
        <taxon>Glossata</taxon>
        <taxon>Ditrysia</taxon>
        <taxon>Papilionoidea</taxon>
        <taxon>Pieridae</taxon>
        <taxon>Pierinae</taxon>
        <taxon>Pieris</taxon>
    </lineage>
</organism>
<dbReference type="InterPro" id="IPR035706">
    <property type="entry name" value="AAA_9"/>
</dbReference>
<dbReference type="InterPro" id="IPR035699">
    <property type="entry name" value="AAA_6"/>
</dbReference>
<evidence type="ECO:0000256" key="1">
    <source>
        <dbReference type="ARBA" id="ARBA00002418"/>
    </source>
</evidence>
<dbReference type="FunFam" id="2.10.25.10:FF:000145">
    <property type="entry name" value="Laminin subunit beta 1"/>
    <property type="match status" value="1"/>
</dbReference>
<dbReference type="GO" id="GO:0051959">
    <property type="term" value="F:dynein light intermediate chain binding"/>
    <property type="evidence" value="ECO:0007669"/>
    <property type="project" value="InterPro"/>
</dbReference>
<feature type="disulfide bond" evidence="33">
    <location>
        <begin position="1088"/>
        <end position="1100"/>
    </location>
</feature>
<dbReference type="GO" id="GO:0045505">
    <property type="term" value="F:dynein intermediate chain binding"/>
    <property type="evidence" value="ECO:0007669"/>
    <property type="project" value="InterPro"/>
</dbReference>
<feature type="disulfide bond" evidence="33">
    <location>
        <begin position="500"/>
        <end position="514"/>
    </location>
</feature>
<dbReference type="SUPFAM" id="SSF57196">
    <property type="entry name" value="EGF/Laminin"/>
    <property type="match status" value="13"/>
</dbReference>
<dbReference type="InterPro" id="IPR041658">
    <property type="entry name" value="AAA_lid_11"/>
</dbReference>
<feature type="domain" description="Laminin EGF-like" evidence="36">
    <location>
        <begin position="517"/>
        <end position="561"/>
    </location>
</feature>
<dbReference type="SMART" id="SM00136">
    <property type="entry name" value="LamNT"/>
    <property type="match status" value="1"/>
</dbReference>
<dbReference type="InterPro" id="IPR000742">
    <property type="entry name" value="EGF"/>
</dbReference>
<feature type="disulfide bond" evidence="33">
    <location>
        <begin position="830"/>
        <end position="842"/>
    </location>
</feature>
<feature type="coiled-coil region" evidence="34">
    <location>
        <begin position="1577"/>
        <end position="1698"/>
    </location>
</feature>
<dbReference type="GO" id="GO:0007155">
    <property type="term" value="P:cell adhesion"/>
    <property type="evidence" value="ECO:0007669"/>
    <property type="project" value="UniProtKB-KW"/>
</dbReference>
<dbReference type="GO" id="GO:0030054">
    <property type="term" value="C:cell junction"/>
    <property type="evidence" value="ECO:0007669"/>
    <property type="project" value="UniProtKB-ARBA"/>
</dbReference>
<dbReference type="FunFam" id="2.10.25.10:FF:000135">
    <property type="entry name" value="Laminin subunit beta 4"/>
    <property type="match status" value="2"/>
</dbReference>
<feature type="coiled-coil region" evidence="34">
    <location>
        <begin position="3226"/>
        <end position="3299"/>
    </location>
</feature>
<feature type="domain" description="Laminin IV type B" evidence="37">
    <location>
        <begin position="556"/>
        <end position="776"/>
    </location>
</feature>
<keyword evidence="8" id="KW-0272">Extracellular matrix</keyword>
<evidence type="ECO:0000256" key="9">
    <source>
        <dbReference type="ARBA" id="ARBA00022701"/>
    </source>
</evidence>
<accession>A0A821YA12</accession>
<comment type="subcellular location">
    <subcellularLocation>
        <location evidence="2">Cytoplasm</location>
        <location evidence="2">Cytoskeleton</location>
    </subcellularLocation>
    <subcellularLocation>
        <location evidence="3">Secreted</location>
        <location evidence="3">Extracellular space</location>
        <location evidence="3">Extracellular matrix</location>
        <location evidence="3">Basement membrane</location>
    </subcellularLocation>
</comment>
<keyword evidence="40" id="KW-1185">Reference proteome</keyword>
<feature type="signal peptide" evidence="35">
    <location>
        <begin position="1"/>
        <end position="18"/>
    </location>
</feature>
<dbReference type="Pfam" id="PF18199">
    <property type="entry name" value="Dynein_C"/>
    <property type="match status" value="1"/>
</dbReference>
<keyword evidence="13" id="KW-0067">ATP-binding</keyword>
<evidence type="ECO:0000256" key="29">
    <source>
        <dbReference type="ARBA" id="ARBA00080055"/>
    </source>
</evidence>
<dbReference type="GO" id="GO:0005524">
    <property type="term" value="F:ATP binding"/>
    <property type="evidence" value="ECO:0007669"/>
    <property type="project" value="UniProtKB-KW"/>
</dbReference>
<evidence type="ECO:0000256" key="11">
    <source>
        <dbReference type="ARBA" id="ARBA00022737"/>
    </source>
</evidence>
<feature type="disulfide bond" evidence="33">
    <location>
        <begin position="1138"/>
        <end position="1155"/>
    </location>
</feature>
<dbReference type="Gene3D" id="1.20.58.1120">
    <property type="match status" value="1"/>
</dbReference>
<dbReference type="InterPro" id="IPR043160">
    <property type="entry name" value="Dynein_C_barrel"/>
</dbReference>
<feature type="disulfide bond" evidence="33">
    <location>
        <begin position="782"/>
        <end position="794"/>
    </location>
</feature>
<evidence type="ECO:0000259" key="36">
    <source>
        <dbReference type="PROSITE" id="PS50027"/>
    </source>
</evidence>
<feature type="disulfide bond" evidence="33">
    <location>
        <begin position="851"/>
        <end position="860"/>
    </location>
</feature>
<dbReference type="Gene3D" id="1.20.920.20">
    <property type="match status" value="1"/>
</dbReference>
<feature type="coiled-coil region" evidence="34">
    <location>
        <begin position="1734"/>
        <end position="1768"/>
    </location>
</feature>
<dbReference type="PANTHER" id="PTHR45703:SF22">
    <property type="entry name" value="DYNEIN CYTOPLASMIC 2 HEAVY CHAIN 1"/>
    <property type="match status" value="1"/>
</dbReference>
<feature type="disulfide bond" evidence="33">
    <location>
        <begin position="519"/>
        <end position="536"/>
    </location>
</feature>
<evidence type="ECO:0000256" key="14">
    <source>
        <dbReference type="ARBA" id="ARBA00022869"/>
    </source>
</evidence>
<protein>
    <recommendedName>
        <fullName evidence="5">Dynein heavy chain, cytoplasmic</fullName>
    </recommendedName>
    <alternativeName>
        <fullName evidence="24">Laminin subunit beta-2</fullName>
    </alternativeName>
    <alternativeName>
        <fullName evidence="27">Laminin-11 subunit beta</fullName>
    </alternativeName>
    <alternativeName>
        <fullName evidence="28">Laminin-14 subunit beta</fullName>
    </alternativeName>
    <alternativeName>
        <fullName evidence="32">Laminin-15 subunit beta</fullName>
    </alternativeName>
    <alternativeName>
        <fullName evidence="31">Laminin-3 subunit beta</fullName>
    </alternativeName>
    <alternativeName>
        <fullName evidence="30">Laminin-4 subunit beta</fullName>
    </alternativeName>
    <alternativeName>
        <fullName evidence="26">Laminin-7 subunit beta</fullName>
    </alternativeName>
    <alternativeName>
        <fullName evidence="29">Laminin-9 subunit beta</fullName>
    </alternativeName>
    <alternativeName>
        <fullName evidence="25">S-laminin subunit beta</fullName>
    </alternativeName>
</protein>
<dbReference type="GO" id="GO:0005938">
    <property type="term" value="C:cell cortex"/>
    <property type="evidence" value="ECO:0007669"/>
    <property type="project" value="UniProtKB-ARBA"/>
</dbReference>
<dbReference type="PROSITE" id="PS01248">
    <property type="entry name" value="EGF_LAM_1"/>
    <property type="match status" value="4"/>
</dbReference>
<dbReference type="Pfam" id="PF00055">
    <property type="entry name" value="Laminin_N"/>
    <property type="match status" value="1"/>
</dbReference>
<feature type="coiled-coil region" evidence="34">
    <location>
        <begin position="1248"/>
        <end position="1317"/>
    </location>
</feature>
<dbReference type="Gene3D" id="2.10.25.10">
    <property type="entry name" value="Laminin"/>
    <property type="match status" value="11"/>
</dbReference>
<keyword evidence="16" id="KW-0243">Dynein</keyword>
<evidence type="ECO:0000256" key="8">
    <source>
        <dbReference type="ARBA" id="ARBA00022530"/>
    </source>
</evidence>
<dbReference type="PROSITE" id="PS50027">
    <property type="entry name" value="EGF_LAM_2"/>
    <property type="match status" value="9"/>
</dbReference>
<feature type="domain" description="Laminin EGF-like" evidence="36">
    <location>
        <begin position="830"/>
        <end position="875"/>
    </location>
</feature>
<dbReference type="Pfam" id="PF18198">
    <property type="entry name" value="AAA_lid_11"/>
    <property type="match status" value="1"/>
</dbReference>
<comment type="caution">
    <text evidence="33">Lacks conserved residue(s) required for the propagation of feature annotation.</text>
</comment>
<dbReference type="Gene3D" id="2.60.120.260">
    <property type="entry name" value="Galactose-binding domain-like"/>
    <property type="match status" value="1"/>
</dbReference>
<feature type="domain" description="Laminin EGF-like" evidence="36">
    <location>
        <begin position="782"/>
        <end position="829"/>
    </location>
</feature>
<evidence type="ECO:0000256" key="18">
    <source>
        <dbReference type="ARBA" id="ARBA00023157"/>
    </source>
</evidence>
<evidence type="ECO:0000256" key="22">
    <source>
        <dbReference type="ARBA" id="ARBA00023292"/>
    </source>
</evidence>
<dbReference type="GO" id="GO:0009888">
    <property type="term" value="P:tissue development"/>
    <property type="evidence" value="ECO:0007669"/>
    <property type="project" value="UniProtKB-ARBA"/>
</dbReference>
<dbReference type="InterPro" id="IPR013602">
    <property type="entry name" value="Dynein_heavy_linker"/>
</dbReference>
<feature type="disulfide bond" evidence="33">
    <location>
        <begin position="1157"/>
        <end position="1166"/>
    </location>
</feature>
<dbReference type="CDD" id="cd00055">
    <property type="entry name" value="EGF_Lam"/>
    <property type="match status" value="12"/>
</dbReference>
<comment type="caution">
    <text evidence="39">The sequence shown here is derived from an EMBL/GenBank/DDBJ whole genome shotgun (WGS) entry which is preliminary data.</text>
</comment>
<evidence type="ECO:0000256" key="7">
    <source>
        <dbReference type="ARBA" id="ARBA00022525"/>
    </source>
</evidence>
<evidence type="ECO:0000256" key="33">
    <source>
        <dbReference type="PROSITE-ProRule" id="PRU00460"/>
    </source>
</evidence>
<keyword evidence="11" id="KW-0677">Repeat</keyword>
<dbReference type="EMBL" id="CAJOBZ010000077">
    <property type="protein sequence ID" value="CAF4954813.1"/>
    <property type="molecule type" value="Genomic_DNA"/>
</dbReference>
<feature type="domain" description="Laminin EGF-like" evidence="36">
    <location>
        <begin position="1136"/>
        <end position="1182"/>
    </location>
</feature>
<comment type="subunit">
    <text evidence="23">Laminin is a complex glycoprotein, consisting of three different polypeptide chains (alpha, beta, gamma), which are bound to each other by disulfide bonds into a cross-shaped molecule comprising one long and three short arms with globules at each end. Beta-2 is a subunit of laminin-3 (laminin-121 or S-laminin), laminin-4 (laminin-221 or S-merosin), laminin-7 (laminin-321 or KS-laminin), laminin-9 (laminin-421), laminin-11 (laminin-521), laminin-14 (laminin-423) and laminin-15 (laminin-523).</text>
</comment>
<dbReference type="PRINTS" id="PR00011">
    <property type="entry name" value="EGFLAMININ"/>
</dbReference>
<evidence type="ECO:0000256" key="21">
    <source>
        <dbReference type="ARBA" id="ARBA00023212"/>
    </source>
</evidence>
<dbReference type="OrthoDB" id="5985440at2759"/>
<dbReference type="FunFam" id="3.40.50.300:FF:000996">
    <property type="entry name" value="Cytoplasmic dynein heavy chain"/>
    <property type="match status" value="1"/>
</dbReference>
<dbReference type="FunFam" id="2.10.25.10:FF:000065">
    <property type="entry name" value="Laminin subunit beta 1"/>
    <property type="match status" value="1"/>
</dbReference>
<feature type="chain" id="PRO_5032301540" description="Dynein heavy chain, cytoplasmic" evidence="35">
    <location>
        <begin position="19"/>
        <end position="4563"/>
    </location>
</feature>
<keyword evidence="22 33" id="KW-0424">Laminin EGF-like domain</keyword>
<keyword evidence="21" id="KW-0206">Cytoskeleton</keyword>
<dbReference type="Pfam" id="PF12774">
    <property type="entry name" value="AAA_6"/>
    <property type="match status" value="1"/>
</dbReference>
<dbReference type="Pfam" id="PF12781">
    <property type="entry name" value="AAA_9"/>
    <property type="match status" value="2"/>
</dbReference>
<reference evidence="39" key="1">
    <citation type="submission" date="2021-02" db="EMBL/GenBank/DDBJ databases">
        <authorList>
            <person name="Steward A R."/>
        </authorList>
    </citation>
    <scope>NUCLEOTIDE SEQUENCE</scope>
</reference>
<evidence type="ECO:0000256" key="19">
    <source>
        <dbReference type="ARBA" id="ARBA00023175"/>
    </source>
</evidence>
<evidence type="ECO:0000256" key="32">
    <source>
        <dbReference type="ARBA" id="ARBA00081237"/>
    </source>
</evidence>
<feature type="disulfide bond" evidence="33">
    <location>
        <begin position="1136"/>
        <end position="1148"/>
    </location>
</feature>
<dbReference type="GO" id="GO:0030286">
    <property type="term" value="C:dynein complex"/>
    <property type="evidence" value="ECO:0007669"/>
    <property type="project" value="UniProtKB-KW"/>
</dbReference>
<dbReference type="InterPro" id="IPR042228">
    <property type="entry name" value="Dynein_linker_3"/>
</dbReference>
<evidence type="ECO:0000256" key="25">
    <source>
        <dbReference type="ARBA" id="ARBA00075305"/>
    </source>
</evidence>
<feature type="coiled-coil region" evidence="34">
    <location>
        <begin position="3435"/>
        <end position="3525"/>
    </location>
</feature>
<proteinExistence type="inferred from homology"/>
<keyword evidence="20" id="KW-0325">Glycoprotein</keyword>
<evidence type="ECO:0000256" key="2">
    <source>
        <dbReference type="ARBA" id="ARBA00004245"/>
    </source>
</evidence>
<evidence type="ECO:0000256" key="26">
    <source>
        <dbReference type="ARBA" id="ARBA00076137"/>
    </source>
</evidence>
<dbReference type="Pfam" id="PF00053">
    <property type="entry name" value="EGF_laminin"/>
    <property type="match status" value="11"/>
</dbReference>
<dbReference type="PANTHER" id="PTHR45703">
    <property type="entry name" value="DYNEIN HEAVY CHAIN"/>
    <property type="match status" value="1"/>
</dbReference>
<dbReference type="PROSITE" id="PS51117">
    <property type="entry name" value="LAMININ_NTER"/>
    <property type="match status" value="1"/>
</dbReference>
<keyword evidence="7" id="KW-0964">Secreted</keyword>
<dbReference type="Gene3D" id="3.10.490.20">
    <property type="match status" value="1"/>
</dbReference>
<evidence type="ECO:0000256" key="10">
    <source>
        <dbReference type="ARBA" id="ARBA00022729"/>
    </source>
</evidence>
<dbReference type="GO" id="GO:0000070">
    <property type="term" value="P:mitotic sister chromatid segregation"/>
    <property type="evidence" value="ECO:0007669"/>
    <property type="project" value="UniProtKB-ARBA"/>
</dbReference>
<dbReference type="PROSITE" id="PS51116">
    <property type="entry name" value="LAMININ_IVB"/>
    <property type="match status" value="1"/>
</dbReference>
<dbReference type="SMART" id="SM00180">
    <property type="entry name" value="EGF_Lam"/>
    <property type="match status" value="13"/>
</dbReference>
<feature type="domain" description="Laminin EGF-like" evidence="36">
    <location>
        <begin position="466"/>
        <end position="516"/>
    </location>
</feature>
<name>A0A821YA12_9NEOP</name>
<keyword evidence="10 35" id="KW-0732">Signal</keyword>
<keyword evidence="12" id="KW-0547">Nucleotide-binding</keyword>
<dbReference type="SMART" id="SM00181">
    <property type="entry name" value="EGF"/>
    <property type="match status" value="8"/>
</dbReference>
<dbReference type="FunFam" id="1.20.920.20:FF:000002">
    <property type="entry name" value="Cytoplasmic dynein 1 heavy chain"/>
    <property type="match status" value="1"/>
</dbReference>
<dbReference type="GO" id="GO:1902850">
    <property type="term" value="P:microtubule cytoskeleton organization involved in mitosis"/>
    <property type="evidence" value="ECO:0007669"/>
    <property type="project" value="UniProtKB-ARBA"/>
</dbReference>
<evidence type="ECO:0000313" key="39">
    <source>
        <dbReference type="EMBL" id="CAF4954813.1"/>
    </source>
</evidence>
<dbReference type="FunFam" id="2.10.25.10:FF:000333">
    <property type="entry name" value="netrin-4 isoform X2"/>
    <property type="match status" value="1"/>
</dbReference>
<dbReference type="Gene3D" id="3.40.50.300">
    <property type="entry name" value="P-loop containing nucleotide triphosphate hydrolases"/>
    <property type="match status" value="4"/>
</dbReference>
<dbReference type="GO" id="GO:0048731">
    <property type="term" value="P:system development"/>
    <property type="evidence" value="ECO:0007669"/>
    <property type="project" value="UniProtKB-ARBA"/>
</dbReference>
<feature type="disulfide bond" evidence="33">
    <location>
        <begin position="803"/>
        <end position="812"/>
    </location>
</feature>
<dbReference type="InterPro" id="IPR042219">
    <property type="entry name" value="AAA_lid_11_sf"/>
</dbReference>
<dbReference type="Gene3D" id="3.20.180.20">
    <property type="entry name" value="Dynein heavy chain, N-terminal domain 2"/>
    <property type="match status" value="1"/>
</dbReference>
<feature type="disulfide bond" evidence="33">
    <location>
        <begin position="517"/>
        <end position="529"/>
    </location>
</feature>
<feature type="domain" description="Laminin N-terminal" evidence="38">
    <location>
        <begin position="39"/>
        <end position="278"/>
    </location>
</feature>
<feature type="domain" description="Laminin EGF-like" evidence="36">
    <location>
        <begin position="985"/>
        <end position="1041"/>
    </location>
</feature>
<evidence type="ECO:0000256" key="4">
    <source>
        <dbReference type="ARBA" id="ARBA00008887"/>
    </source>
</evidence>
<sequence length="4563" mass="508389">MATYDVFIFAALITVGGAVYNRDRDRQRADPRLLDRACELSSCYPATGNLLIGREARLFASSTCGVHGRERYCIVSHLEERKKCFWCDSTEYTVNNPQYNHRIQNIIYKFHPGTRTKSWWQSENGKENVTVQLDMEAEFHLTHLIMNFKTFRPKAMLVERSFDFGKTWRVYRYFAHNCDEAFPSVPKHTQRSLTEVVCESRYSGVAPSTEGEVIFRVLPPNINVTNPYSEEVQNLLRMTNLRINFTKLHTLGDDLLDNRAEIQEKYYYSIYEMTVRGSCSCYGHASRCLPMPGVDAKNNMVHGRCECTHNTRGLNCEYCEDFYNDLPWQPAVGKTSNACKRCTCNNHATACHFDAAVYNKTGKISGGVCDNCQHNTMGVNCERCKPTFYKDPSLDIQSPDVCKQCDCDPEGTTDKEILCDDETDAANNKTAGRCLCKANVDGARCDRCSDGYWNFNLDNPEGCESCTCDRLGTINERGCDAATGNCFCKRHVTGRNCDQCLPEFYGLSDSDDGCSSCDCDVGGSIDRDCDVITGQCKCRPNVTGRRCDQPLQNFFVGALDSMVYEAESSQCDSQIDDNAIQSQLCHVVIRENFPDGRKETWTGPGFMKIPESSTLVFTINNLKTSMNYNVLIRYEPQSTRTWEEATILVKRPTPDSDSPCASIRPEDDTIPTVLPANQRSVLVEPAVCLEKDKETEVRIYLGKQDGRTSSSRASVLIDSIVLIPSVDDLPFLANNSNAKEEFERYNCGDKYYYDLNRDNVPEVCKNYHASIGFYIRNGSESCQCDPSGSKSHQCDRYTGYCQCVENIVGARCDRCAPGTYGFSKFGCKRCDCNSIGSLDNFCDATSGQCKCRPNTYGRACDLCQPGYFNFPNCQQCDCNGHAIECDDKTGACKECGDYSEGHRCERCIEGYYGDPRLGIDIPCRLCPCPGVKGDPNKSSHADRCELDAETKDVVCDCKEGYAGLLCDVCADNYFGDPIKGTCEKCDCNGNIDITKPGNCDPYTGKCLQCLHNTAGDHCELCKDGYYGDALEQACDICNCDVLGTNFTRGNCDRVTGQCPCFNNVMGINCDQCTENHWRIALGKGCDPCECDPIGSLSPQCNPFIGKCDCKPGHGGRQCDQCQENHWGDPNIECYECECDLDGSVSQQCMRENGSCICKPGIGGYKCDLCARGYLGEAPECYACGECFDNWDQLIGKLRIQTEYAIGNASKIKVIGATGAYTRDFEEMTKTLTDVENSLQSARLGQTTVKELVSNISSLQEHLNEADKKIKESNDNLTAITSKINLGNVTLDGLRSSIEKLKSKTLELGNNATKLQEANLEGALNLTREAKQRAIKASDDAESVQTIIANADRQIKNTDRLIEMQYNNFNNTQNENEKKLGELHDILSQFDEGFPKLNEIMCGQESDTCDICGGAGCGKCGGISCDQGAITKAEQALDFANKTEHRIKEHELSAEDLFRSVTQVKQDTVLVKSRAGDLFNRSGDFKLSAEKVINDSVDLTSELREFLSNNSNTPADVRTLANDILNLSIRIEPKEITELSQRINSTVSQLTNIENIISETKPDLDRANALKQNATIVNKEANLTLEMANKVLEALNEAQAAQNAAENAIDKANNDIEAAKGDLLPIAIETEQAQKKANETMDEVEGLRTRLSDLQKNILKIESDADQVKQEANDVVNRAEAAEQKARQLRQDFKTTNSSLAERANQTSNSRERAQLLLNRATKLASDTQTQLKLLANMEELYNDHNEQLNTLEKEIGELNSQMNYYLSEITKRSDNYRWLYLEPILLYDEGDLGVKFRKVDQGFKHVARIVETDPRLSALIQSSRLQPMLDSISEQLNACQSALNQYIDEKRTIFPRLYFLSDDDLLELLGQARSGAEGREAVLQTHLKKLFPGITGVVLGPGGVSITTLCSHYDETFKLDRPVDIDCAVEIWLKNLEDEIRASLKSLTLNCISGNSSLDLFSLPTQIMCLAQNIRFTEQAEKAITSRELRILKENIEKENDSYTSDFEDEAEKFKKQALILQCAYYKEVVAALIENNVVSTSDWVWQKQLRFYLIKGEVVARMGLAEIPYSYEYLGIQTGQFVRTELAEECFLILTQSLHFGFIGNPFGPAGTGKTESVKALGGLVGRLVLIFNCDEAMDGECMGRLLTGLALSGAWGCFDEFNRLSSPALAAVSHQFTSILAAMLEKDKEALLNGKHVCVSPWCGIAVTLNPAGRGYGGRRELPSALQRVLRPVALTAPTPGPLASHLLAAHGASHSTRLAADLTSVFTLSSNLLSSQRHYDWGLRALKAAVGSCGQGLRAQGVREELAQRAILRKVLKLNNLSKLTKPDAERFENILSLVFADVPEEKLDENSFSVSVQSAFEPLHIVYNQLQAEKCMELYEQLQQRMGVVIVGPPGSGKTSIRKLLKNALISTGRTVMEHVIYPKAVHRESLLGHVDHDTRQWTDGVISTIALQVSQQPPDVYSWVVCDGDIDPEWIEALNSVLDDNRLLTLPSGWRVQFGQNVNFIFETHSLEHASPATISRMGIILLSEEECCVQEVLQNWIRKAENDEILKGALALIQNVVQRCLKWFDSHKSRTLKFYSVAMVQQILTQLEYIVQEADNKHLSMEEMTYLSLQQSVIGLLKENALHAFHEEMSDILGPPPQTTTHLCERVSDVLIMSPRLDAPAQTLRAVVNARSHAVIMGYEACAKYALAEYVLRETNATIVPIDCSPLLEPADIIAELKRKNVVRSAGGSNSRVVVLVRALHRARVDAWGSSPVHSFLLQLIQGHGFWSSDENGSQWHSVTRVSVIATAEPRANIASRLAAALAHIYIPEPTEDEQLELVTSSLKENVTKNFGDKDVLTLAKKILLMFKEITESFDAKPHYTWNSSHLKALCENTKCYSPANSTDVVAALNAQAKMIFRDRLLKDEEKSDFDALLHKYLDIEKDMNFKMILRGDGVYLEGIDYAAWYQNTLMLINQCLTEDEKAFGDSGMEVCKELSTLCPSIALALNGNVVTCVSGTGSGVCAAARIVCAALSANCVLAELPSQFANNFKASLTSASEGNHTLLMITEWSSDENNLAIVEAYIRAGSVYALPANVMPSIGQNAEQTLINIKQHLGILICLHKDQENLSELLEKFPFMSDTGQLIWLERWSEATLREMPALVVQRLIKEDSDDIWKDEQIDIPLEGMISIYNSVEEHWLKNPYRYMHFIKAFYNIVTKKKTTLVQRLKMLSAGVEALRRARSDVGALQSQAAEQELELNDKREKANKALEQIGATVRANTDKHEEMQILKKNIEMENEKLQIRKKEIEEELAAVEPVIAAARAAVGDIKPESLSEMRSLRAPPDVVRDVLEGVLRLMGIADTSWHSMKSFLSKRGVKEDIRCLDASHISPEAIESVQRLLEKRGASFEQATARRASAACAPLAAWVHANLAHAHALLRVKPLQTQQRQLHKNLQQAESELEALSSGMTSVEERVTSLKEQLGQHTRDAAALEMRLTAVTDTIQHANGLLEHLANEYRTWETDLQNISREISELNQRSLLAAAYVVFLPDLTEKQAEVQIQKWCQLLGYETKSFSVVSFLSSPEKQVKWEADGLPLDQSALKNAVLIDQILDSRKCGLTPLIIDPDGEAMNWLKKTLNGSSFEFVSQNSDKLQTAVQYAIRLNRTLVIYDVECVHASWWGAKGNVLLVTRDPSLVRSLPAYVLAVLSPLYFTARLHALFDQLIHYTMQKQNPEMNEKIKEIKLKKALLQNQLHELQENLLKDLSSNSDILHDANLKASLSKTRDTSITISESLSSAQIIEEEFKASCKVFEESALKAAHLVLAVKELAAKKPLVSVPIDTMLEAYVDAIRRSPDEKNISSNEVVKYLMRRTVERVLLSLHKKDKYSVVLHLLKQVFEDVIPEKLWHLFIGSFELIDDREIAAIKNVYNWIPDDCLKRVASIKVEDEELFNKLSLNNTLWLDFMKSGDFRVMSKLGLTIFETVVAVSALRPNSLYRAVILLVDLMLGAGVMSGGDEIRKAHRWSSPQRCVLLLGTHAADQLQAHAYPRRFIQMGIDEGRQAWEGAIESIREGGWLAINVGASPFSKALREFLDDLKNRPVEDFNSDVRVWIVAEDREVPAAISGSCVNVLLETAEGVKHNVCSVLSTWSSSQNATITRRLVNLSILHALVLERRAYVPLGWSQYYEWGWGEVSLVRACVSQSTNTSRSLCEAVYAARVPTAPDRRVLRALVASSLGDSSQANTYTLPGLNAPLPYADSLQDYISALENLPELDSPELLGLAKNCRLAWERKAAENIVSGLREMNSTVSKKNTSTAPIKSLLALWKKLMAGNPLLKPDFSVEMRGSDWWTCVCAGESSDAKRSARAIHHTLAAYAHRLHTDAHLHVVPEEWQMLWSGPDKPDEYIREFCFRARASANRLTEKIADNFMPKHLDLRSLLFPARALRAIQANAATTLGCAPHSLRLDVQWDQKEYEERSNSVKVTGLSLSGCRWDVSGLCPVDAHAPPCLPAPPLSLTYVPGDNELQSRASRTSRVTLAMYASATRDALVCEVFAPLAPNFTPQNAILHAAALFIAPVD</sequence>
<dbReference type="InterPro" id="IPR002049">
    <property type="entry name" value="LE_dom"/>
</dbReference>
<keyword evidence="17 34" id="KW-0175">Coiled coil</keyword>
<evidence type="ECO:0000259" key="37">
    <source>
        <dbReference type="PROSITE" id="PS51116"/>
    </source>
</evidence>
<feature type="disulfide bond" evidence="33">
    <location>
        <begin position="488"/>
        <end position="497"/>
    </location>
</feature>
<evidence type="ECO:0000256" key="6">
    <source>
        <dbReference type="ARBA" id="ARBA00022490"/>
    </source>
</evidence>
<feature type="disulfide bond" evidence="33">
    <location>
        <begin position="538"/>
        <end position="547"/>
    </location>
</feature>
<evidence type="ECO:0000256" key="5">
    <source>
        <dbReference type="ARBA" id="ARBA00022197"/>
    </source>
</evidence>
<keyword evidence="18 33" id="KW-1015">Disulfide bond</keyword>
<dbReference type="InterPro" id="IPR008211">
    <property type="entry name" value="Laminin_N"/>
</dbReference>
<dbReference type="InterPro" id="IPR013015">
    <property type="entry name" value="Laminin_IV_B"/>
</dbReference>
<dbReference type="Gene3D" id="1.10.8.720">
    <property type="entry name" value="Region D6 of dynein motor"/>
    <property type="match status" value="1"/>
</dbReference>
<comment type="similarity">
    <text evidence="4">Belongs to the dynein heavy chain family.</text>
</comment>
<dbReference type="InterPro" id="IPR041228">
    <property type="entry name" value="Dynein_C"/>
</dbReference>
<evidence type="ECO:0000256" key="24">
    <source>
        <dbReference type="ARBA" id="ARBA00071082"/>
    </source>
</evidence>
<feature type="disulfide bond" evidence="33">
    <location>
        <begin position="1009"/>
        <end position="1018"/>
    </location>
</feature>
<evidence type="ECO:0000256" key="16">
    <source>
        <dbReference type="ARBA" id="ARBA00023017"/>
    </source>
</evidence>